<accession>A0ACB9CTF2</accession>
<evidence type="ECO:0000313" key="1">
    <source>
        <dbReference type="EMBL" id="KAI3737496.1"/>
    </source>
</evidence>
<name>A0ACB9CTF2_CICIN</name>
<comment type="caution">
    <text evidence="1">The sequence shown here is derived from an EMBL/GenBank/DDBJ whole genome shotgun (WGS) entry which is preliminary data.</text>
</comment>
<dbReference type="Proteomes" id="UP001055811">
    <property type="component" value="Linkage Group LG05"/>
</dbReference>
<organism evidence="1 2">
    <name type="scientific">Cichorium intybus</name>
    <name type="common">Chicory</name>
    <dbReference type="NCBI Taxonomy" id="13427"/>
    <lineage>
        <taxon>Eukaryota</taxon>
        <taxon>Viridiplantae</taxon>
        <taxon>Streptophyta</taxon>
        <taxon>Embryophyta</taxon>
        <taxon>Tracheophyta</taxon>
        <taxon>Spermatophyta</taxon>
        <taxon>Magnoliopsida</taxon>
        <taxon>eudicotyledons</taxon>
        <taxon>Gunneridae</taxon>
        <taxon>Pentapetalae</taxon>
        <taxon>asterids</taxon>
        <taxon>campanulids</taxon>
        <taxon>Asterales</taxon>
        <taxon>Asteraceae</taxon>
        <taxon>Cichorioideae</taxon>
        <taxon>Cichorieae</taxon>
        <taxon>Cichoriinae</taxon>
        <taxon>Cichorium</taxon>
    </lineage>
</organism>
<reference evidence="1 2" key="2">
    <citation type="journal article" date="2022" name="Mol. Ecol. Resour.">
        <title>The genomes of chicory, endive, great burdock and yacon provide insights into Asteraceae paleo-polyploidization history and plant inulin production.</title>
        <authorList>
            <person name="Fan W."/>
            <person name="Wang S."/>
            <person name="Wang H."/>
            <person name="Wang A."/>
            <person name="Jiang F."/>
            <person name="Liu H."/>
            <person name="Zhao H."/>
            <person name="Xu D."/>
            <person name="Zhang Y."/>
        </authorList>
    </citation>
    <scope>NUCLEOTIDE SEQUENCE [LARGE SCALE GENOMIC DNA]</scope>
    <source>
        <strain evidence="2">cv. Punajuju</strain>
        <tissue evidence="1">Leaves</tissue>
    </source>
</reference>
<sequence length="1040" mass="114961">MMARQVDSLKLESIYGGQGHGGQYSVRETHSKLLFHYIKCTSAFRLFEVSKMTFQRKISSSFLFFVLFVFFVFVAFVSPQHSLKTDKDSLLEFKKSIKIDPHSVLSNWNETTEVCKFKGISCKNGHRVRRIKLVGYELVGPFSPSISNLTALRTLNLSRNNLYGKIPDGISSLRHFRNLLLDCNSLEGRIPESLSFLSNLTILNLKDNKFHGEIPPSLFSNCTALSNLDLSHNFLNGKIPENIGNCPKLWNVNLYNNHFIGEIPFSLSNASEMLNLDVEDNYLSGELPSKLVATLTELLYLHLSYNHMVSHDQNSNLEVFFTALLNCSMLKELELAGMGLGGSLPDSVGQLGVNFSQMLLQENKIYGSVPSGIANLSNLILLNLTTNKLNGTISPELNRLKKLEQLLLSRNDFTGEIPEAIGKCLHLGKLELSYNRFTGEIPESLGNLVGLESLSLNNNNLSGNIPSSLGNCVVLSSLDLSYNRLTGNIPPGLLSAMTPNAIFLNLSHNRLEGTLPSQLSMLESIKEINLSFNNLTGTIFPKISSYMDLEFLDLSKNSFQGQLPESLSMLTRLVAFDVSNNMLSGKIPTGLSNIRTLKLLNLSFNDFQGRVPTGGIFNSVTSVSFLGNPHLCGHISGLRFCSHKKKYFRSPGFLAVFYVGIVIFVLLTAICCVIGWRSLKRIVSSDVRPETESQPELTQNFPRITYKELAEATNGFDEQRLLGSGGYGRVYRGSLPDGTQIAIKVLQLQTGNSTKSFNRECQVLKRIRHRNLIRIITACSLPDFKALVLPFMANGSLDNRLYPGSGLGSGSSDLNLIQRVNICSDIAEGMAYLHHHSPVKVIHCDLKPSNVLLNDDMTALVSDFGIAKLVMTIGAGIENLGNSTANMLCGSIGYIAPEYGYGSNTSTKGDVYSFGILVLEMVTRKRPTEDMFSEGISLHKWVKSHYHRNMEHVVDSSLVRTTRDQLADVKKMWNVAIGELLELGILCTQDSPSDRPTMLDAADDLDRLKRYLKGDTTATFASSLGVSSSTISEDTSQTSF</sequence>
<evidence type="ECO:0000313" key="2">
    <source>
        <dbReference type="Proteomes" id="UP001055811"/>
    </source>
</evidence>
<proteinExistence type="predicted"/>
<protein>
    <submittedName>
        <fullName evidence="1">Uncharacterized protein</fullName>
    </submittedName>
</protein>
<gene>
    <name evidence="1" type="ORF">L2E82_27500</name>
</gene>
<dbReference type="EMBL" id="CM042013">
    <property type="protein sequence ID" value="KAI3737496.1"/>
    <property type="molecule type" value="Genomic_DNA"/>
</dbReference>
<keyword evidence="2" id="KW-1185">Reference proteome</keyword>
<reference evidence="2" key="1">
    <citation type="journal article" date="2022" name="Mol. Ecol. Resour.">
        <title>The genomes of chicory, endive, great burdock and yacon provide insights into Asteraceae palaeo-polyploidization history and plant inulin production.</title>
        <authorList>
            <person name="Fan W."/>
            <person name="Wang S."/>
            <person name="Wang H."/>
            <person name="Wang A."/>
            <person name="Jiang F."/>
            <person name="Liu H."/>
            <person name="Zhao H."/>
            <person name="Xu D."/>
            <person name="Zhang Y."/>
        </authorList>
    </citation>
    <scope>NUCLEOTIDE SEQUENCE [LARGE SCALE GENOMIC DNA]</scope>
    <source>
        <strain evidence="2">cv. Punajuju</strain>
    </source>
</reference>